<dbReference type="InterPro" id="IPR053905">
    <property type="entry name" value="EF-G-like_DII"/>
</dbReference>
<feature type="compositionally biased region" description="Gly residues" evidence="12">
    <location>
        <begin position="305"/>
        <end position="341"/>
    </location>
</feature>
<dbReference type="InterPro" id="IPR027417">
    <property type="entry name" value="P-loop_NTPase"/>
</dbReference>
<dbReference type="HAMAP" id="MF_00100_B">
    <property type="entry name" value="IF_2_B"/>
    <property type="match status" value="1"/>
</dbReference>
<evidence type="ECO:0000256" key="2">
    <source>
        <dbReference type="ARBA" id="ARBA00007733"/>
    </source>
</evidence>
<dbReference type="CDD" id="cd03702">
    <property type="entry name" value="IF2_mtIF2_II"/>
    <property type="match status" value="1"/>
</dbReference>
<keyword evidence="6 9" id="KW-0547">Nucleotide-binding</keyword>
<dbReference type="InterPro" id="IPR044145">
    <property type="entry name" value="IF2_II"/>
</dbReference>
<dbReference type="NCBIfam" id="TIGR00487">
    <property type="entry name" value="IF-2"/>
    <property type="match status" value="1"/>
</dbReference>
<evidence type="ECO:0000256" key="9">
    <source>
        <dbReference type="HAMAP-Rule" id="MF_00100"/>
    </source>
</evidence>
<evidence type="ECO:0000256" key="6">
    <source>
        <dbReference type="ARBA" id="ARBA00022741"/>
    </source>
</evidence>
<accession>A0ABW5XNE6</accession>
<dbReference type="Gene3D" id="2.40.30.10">
    <property type="entry name" value="Translation factors"/>
    <property type="match status" value="2"/>
</dbReference>
<feature type="compositionally biased region" description="Low complexity" evidence="12">
    <location>
        <begin position="206"/>
        <end position="235"/>
    </location>
</feature>
<dbReference type="NCBIfam" id="TIGR00231">
    <property type="entry name" value="small_GTP"/>
    <property type="match status" value="1"/>
</dbReference>
<dbReference type="EMBL" id="JBHUON010000007">
    <property type="protein sequence ID" value="MFD2864567.1"/>
    <property type="molecule type" value="Genomic_DNA"/>
</dbReference>
<dbReference type="Gene3D" id="3.40.50.300">
    <property type="entry name" value="P-loop containing nucleotide triphosphate hydrolases"/>
    <property type="match status" value="1"/>
</dbReference>
<dbReference type="SUPFAM" id="SSF52156">
    <property type="entry name" value="Initiation factor IF2/eIF5b, domain 3"/>
    <property type="match status" value="1"/>
</dbReference>
<feature type="binding site" evidence="9">
    <location>
        <begin position="608"/>
        <end position="611"/>
    </location>
    <ligand>
        <name>GTP</name>
        <dbReference type="ChEBI" id="CHEBI:37565"/>
    </ligand>
</feature>
<evidence type="ECO:0000259" key="13">
    <source>
        <dbReference type="PROSITE" id="PS51722"/>
    </source>
</evidence>
<dbReference type="InterPro" id="IPR004161">
    <property type="entry name" value="EFTu-like_2"/>
</dbReference>
<evidence type="ECO:0000256" key="11">
    <source>
        <dbReference type="RuleBase" id="RU000645"/>
    </source>
</evidence>
<feature type="binding site" evidence="9">
    <location>
        <begin position="506"/>
        <end position="513"/>
    </location>
    <ligand>
        <name>GTP</name>
        <dbReference type="ChEBI" id="CHEBI:37565"/>
    </ligand>
</feature>
<comment type="subcellular location">
    <subcellularLocation>
        <location evidence="1 9 11">Cytoplasm</location>
    </subcellularLocation>
</comment>
<feature type="compositionally biased region" description="Basic and acidic residues" evidence="12">
    <location>
        <begin position="72"/>
        <end position="93"/>
    </location>
</feature>
<dbReference type="InterPro" id="IPR006847">
    <property type="entry name" value="IF2_N"/>
</dbReference>
<protein>
    <recommendedName>
        <fullName evidence="3 9">Translation initiation factor IF-2</fullName>
    </recommendedName>
</protein>
<dbReference type="InterPro" id="IPR009000">
    <property type="entry name" value="Transl_B-barrel_sf"/>
</dbReference>
<evidence type="ECO:0000256" key="5">
    <source>
        <dbReference type="ARBA" id="ARBA00022540"/>
    </source>
</evidence>
<sequence length="1000" mass="107314">MSEDKSIKLIKAVKELNIGMGTIVDFLAGKGFKVEKQPMAKLDSDMYGALLKEFAADKSIKEEAKQISIGKIRKDEMPVTPEKPVETRRSRDFENEEILIKNAGNFTPPPAPVEKPKPEPVAEPVKADEPATADSRPGVKVVGKIDLDNLHAKPAEKAKEEAPKAAEPVAPKVEPKQEPKAPEPVAVAEPKKEAAPEAPKAEEVKPAAAAPVAPAPIITPATPPAAQAPATAPAEDGSDSGVIRAKAERLSGPNIIGKITLPVTPKRNPVASSSNTNADHKRKRKRKDGPGQGQPGGAPNQQGTNPGGGQGGQQGGNNQGGVSRPGGGYQGNRPNTGGGYQGNRPNNNFNRNAPASGPKEEPTEKDIQDQIKATLARLSGAGKSGKFAQRAKFRRQKRDDVAANADELAMEQDAQSKVLKVTEFVTANELAIMMDASVTQIISTCMSLGLFVSINQRLDAETLSIVADEFGYQIEFVKPQDEEFILDQPDEPETLIPRAPIVTIMGHVDHGKTSLLDFIRKTNVIGGEAGGITQHIGAYEVTLPDNKGKITFLDTPGHEAFTAMRARGAQVTDIVIIVIAADDSVMPQTKEAINHAQAAGAPIIFAFNKMDRPGANADKVREQLSAMNILVEEWGGKYQTQEISAKSGLNIELLLEKVLLEAELLELKANPNKRAVGTVIEAALDKGRGIVTTILVQAGTLKVGDPILAGCYSGRVKALTNERGQRVEAAGPSTPVQVLGMQGAPTAGDKFNVLETEVEAREIATKRMQLQREQGLRTQKHITLDEIGRRLAVGNFKELNIIVKGDVDGSIEALSDSLLKLSTEQIQVNVISKGVGQISESDVLLASASDAIIIGFQVRPSGGARKLAEAEQIDIRLYSIIYDAINEIKAAMEGMLAPTFEEKIVANVEIRETFKISKVGTIAGCMVLDGKINRNSKIRIIREGVVIYTGELASLKRYKDDVKEVNANYECGLNIQNFNNIEVGDIVEAYENVEVKRKLT</sequence>
<dbReference type="Pfam" id="PF00009">
    <property type="entry name" value="GTP_EFTU"/>
    <property type="match status" value="1"/>
</dbReference>
<evidence type="ECO:0000313" key="14">
    <source>
        <dbReference type="EMBL" id="MFD2864567.1"/>
    </source>
</evidence>
<organism evidence="14 15">
    <name type="scientific">Mucilaginibacter antarcticus</name>
    <dbReference type="NCBI Taxonomy" id="1855725"/>
    <lineage>
        <taxon>Bacteria</taxon>
        <taxon>Pseudomonadati</taxon>
        <taxon>Bacteroidota</taxon>
        <taxon>Sphingobacteriia</taxon>
        <taxon>Sphingobacteriales</taxon>
        <taxon>Sphingobacteriaceae</taxon>
        <taxon>Mucilaginibacter</taxon>
    </lineage>
</organism>
<evidence type="ECO:0000256" key="8">
    <source>
        <dbReference type="ARBA" id="ARBA00023134"/>
    </source>
</evidence>
<feature type="compositionally biased region" description="Basic and acidic residues" evidence="12">
    <location>
        <begin position="114"/>
        <end position="129"/>
    </location>
</feature>
<dbReference type="InterPro" id="IPR015760">
    <property type="entry name" value="TIF_IF2"/>
</dbReference>
<dbReference type="Pfam" id="PF04760">
    <property type="entry name" value="IF2_N"/>
    <property type="match status" value="1"/>
</dbReference>
<dbReference type="Proteomes" id="UP001597601">
    <property type="component" value="Unassembled WGS sequence"/>
</dbReference>
<dbReference type="PANTHER" id="PTHR43381">
    <property type="entry name" value="TRANSLATION INITIATION FACTOR IF-2-RELATED"/>
    <property type="match status" value="1"/>
</dbReference>
<proteinExistence type="inferred from homology"/>
<dbReference type="RefSeq" id="WP_377125255.1">
    <property type="nucleotide sequence ID" value="NZ_JBHUON010000007.1"/>
</dbReference>
<dbReference type="Pfam" id="PF22042">
    <property type="entry name" value="EF-G_D2"/>
    <property type="match status" value="1"/>
</dbReference>
<feature type="domain" description="Tr-type G" evidence="13">
    <location>
        <begin position="497"/>
        <end position="668"/>
    </location>
</feature>
<gene>
    <name evidence="9 14" type="primary">infB</name>
    <name evidence="14" type="ORF">ACFSYC_07670</name>
</gene>
<feature type="compositionally biased region" description="Basic and acidic residues" evidence="12">
    <location>
        <begin position="358"/>
        <end position="367"/>
    </location>
</feature>
<dbReference type="Pfam" id="PF11987">
    <property type="entry name" value="IF-2"/>
    <property type="match status" value="1"/>
</dbReference>
<dbReference type="GO" id="GO:0003743">
    <property type="term" value="F:translation initiation factor activity"/>
    <property type="evidence" value="ECO:0007669"/>
    <property type="project" value="UniProtKB-KW"/>
</dbReference>
<comment type="similarity">
    <text evidence="2 9 10">Belongs to the TRAFAC class translation factor GTPase superfamily. Classic translation factor GTPase family. IF-2 subfamily.</text>
</comment>
<evidence type="ECO:0000256" key="3">
    <source>
        <dbReference type="ARBA" id="ARBA00020675"/>
    </source>
</evidence>
<keyword evidence="7 9" id="KW-0648">Protein biosynthesis</keyword>
<evidence type="ECO:0000256" key="1">
    <source>
        <dbReference type="ARBA" id="ARBA00004496"/>
    </source>
</evidence>
<feature type="binding site" evidence="9">
    <location>
        <begin position="554"/>
        <end position="558"/>
    </location>
    <ligand>
        <name>GTP</name>
        <dbReference type="ChEBI" id="CHEBI:37565"/>
    </ligand>
</feature>
<keyword evidence="4 9" id="KW-0963">Cytoplasm</keyword>
<dbReference type="SUPFAM" id="SSF50447">
    <property type="entry name" value="Translation proteins"/>
    <property type="match status" value="2"/>
</dbReference>
<dbReference type="InterPro" id="IPR000795">
    <property type="entry name" value="T_Tr_GTP-bd_dom"/>
</dbReference>
<dbReference type="PANTHER" id="PTHR43381:SF5">
    <property type="entry name" value="TR-TYPE G DOMAIN-CONTAINING PROTEIN"/>
    <property type="match status" value="1"/>
</dbReference>
<dbReference type="InterPro" id="IPR036925">
    <property type="entry name" value="TIF_IF2_dom3_sf"/>
</dbReference>
<dbReference type="PROSITE" id="PS01176">
    <property type="entry name" value="IF2"/>
    <property type="match status" value="1"/>
</dbReference>
<comment type="caution">
    <text evidence="9">Lacks conserved residue(s) required for the propagation of feature annotation.</text>
</comment>
<dbReference type="InterPro" id="IPR023115">
    <property type="entry name" value="TIF_IF2_dom3"/>
</dbReference>
<dbReference type="CDD" id="cd03692">
    <property type="entry name" value="mtIF2_IVc"/>
    <property type="match status" value="1"/>
</dbReference>
<evidence type="ECO:0000256" key="7">
    <source>
        <dbReference type="ARBA" id="ARBA00022917"/>
    </source>
</evidence>
<name>A0ABW5XNE6_9SPHI</name>
<keyword evidence="15" id="KW-1185">Reference proteome</keyword>
<evidence type="ECO:0000256" key="10">
    <source>
        <dbReference type="RuleBase" id="RU000644"/>
    </source>
</evidence>
<evidence type="ECO:0000256" key="4">
    <source>
        <dbReference type="ARBA" id="ARBA00022490"/>
    </source>
</evidence>
<dbReference type="InterPro" id="IPR005225">
    <property type="entry name" value="Small_GTP-bd"/>
</dbReference>
<reference evidence="15" key="1">
    <citation type="journal article" date="2019" name="Int. J. Syst. Evol. Microbiol.">
        <title>The Global Catalogue of Microorganisms (GCM) 10K type strain sequencing project: providing services to taxonomists for standard genome sequencing and annotation.</title>
        <authorList>
            <consortium name="The Broad Institute Genomics Platform"/>
            <consortium name="The Broad Institute Genome Sequencing Center for Infectious Disease"/>
            <person name="Wu L."/>
            <person name="Ma J."/>
        </authorList>
    </citation>
    <scope>NUCLEOTIDE SEQUENCE [LARGE SCALE GENOMIC DNA]</scope>
    <source>
        <strain evidence="15">KCTC 52232</strain>
    </source>
</reference>
<keyword evidence="8 9" id="KW-0342">GTP-binding</keyword>
<keyword evidence="5 9" id="KW-0396">Initiation factor</keyword>
<evidence type="ECO:0000313" key="15">
    <source>
        <dbReference type="Proteomes" id="UP001597601"/>
    </source>
</evidence>
<comment type="caution">
    <text evidence="14">The sequence shown here is derived from an EMBL/GenBank/DDBJ whole genome shotgun (WGS) entry which is preliminary data.</text>
</comment>
<dbReference type="InterPro" id="IPR000178">
    <property type="entry name" value="TF_IF2_bacterial-like"/>
</dbReference>
<dbReference type="Pfam" id="PF03144">
    <property type="entry name" value="GTP_EFTU_D2"/>
    <property type="match status" value="1"/>
</dbReference>
<dbReference type="CDD" id="cd01887">
    <property type="entry name" value="IF2_eIF5B"/>
    <property type="match status" value="1"/>
</dbReference>
<dbReference type="SUPFAM" id="SSF52540">
    <property type="entry name" value="P-loop containing nucleoside triphosphate hydrolases"/>
    <property type="match status" value="1"/>
</dbReference>
<feature type="region of interest" description="Disordered" evidence="12">
    <location>
        <begin position="72"/>
        <end position="367"/>
    </location>
</feature>
<dbReference type="Gene3D" id="3.40.50.10050">
    <property type="entry name" value="Translation initiation factor IF- 2, domain 3"/>
    <property type="match status" value="1"/>
</dbReference>
<evidence type="ECO:0000256" key="12">
    <source>
        <dbReference type="SAM" id="MobiDB-lite"/>
    </source>
</evidence>
<comment type="function">
    <text evidence="9 10">One of the essential components for the initiation of protein synthesis. Protects formylmethionyl-tRNA from spontaneous hydrolysis and promotes its binding to the 30S ribosomal subunits. Also involved in the hydrolysis of GTP during the formation of the 70S ribosomal complex.</text>
</comment>
<feature type="compositionally biased region" description="Basic and acidic residues" evidence="12">
    <location>
        <begin position="189"/>
        <end position="205"/>
    </location>
</feature>
<dbReference type="PROSITE" id="PS51722">
    <property type="entry name" value="G_TR_2"/>
    <property type="match status" value="1"/>
</dbReference>
<feature type="compositionally biased region" description="Low complexity" evidence="12">
    <location>
        <begin position="343"/>
        <end position="355"/>
    </location>
</feature>
<feature type="compositionally biased region" description="Basic and acidic residues" evidence="12">
    <location>
        <begin position="143"/>
        <end position="164"/>
    </location>
</feature>